<keyword evidence="2" id="KW-1185">Reference proteome</keyword>
<evidence type="ECO:0008006" key="3">
    <source>
        <dbReference type="Google" id="ProtNLM"/>
    </source>
</evidence>
<dbReference type="InterPro" id="IPR025626">
    <property type="entry name" value="YyzF"/>
</dbReference>
<dbReference type="Proteomes" id="UP000187485">
    <property type="component" value="Unassembled WGS sequence"/>
</dbReference>
<organism evidence="1 2">
    <name type="scientific">Carboxydothermus pertinax</name>
    <dbReference type="NCBI Taxonomy" id="870242"/>
    <lineage>
        <taxon>Bacteria</taxon>
        <taxon>Bacillati</taxon>
        <taxon>Bacillota</taxon>
        <taxon>Clostridia</taxon>
        <taxon>Thermoanaerobacterales</taxon>
        <taxon>Thermoanaerobacteraceae</taxon>
        <taxon>Carboxydothermus</taxon>
    </lineage>
</organism>
<dbReference type="RefSeq" id="WP_075859380.1">
    <property type="nucleotide sequence ID" value="NZ_BDJK01000020.1"/>
</dbReference>
<reference evidence="2" key="1">
    <citation type="submission" date="2016-12" db="EMBL/GenBank/DDBJ databases">
        <title>Draft Genome Sequences od Carboxydothermus pertinax and islandicus, Hydrogenogenic Carboxydotrophic Bacteria.</title>
        <authorList>
            <person name="Fukuyama Y."/>
            <person name="Ohmae K."/>
            <person name="Yoneda Y."/>
            <person name="Yoshida T."/>
            <person name="Sako Y."/>
        </authorList>
    </citation>
    <scope>NUCLEOTIDE SEQUENCE [LARGE SCALE GENOMIC DNA]</scope>
    <source>
        <strain evidence="2">Ug1</strain>
    </source>
</reference>
<dbReference type="AlphaFoldDB" id="A0A1L8CVK8"/>
<gene>
    <name evidence="1" type="ORF">cpu_14410</name>
</gene>
<evidence type="ECO:0000313" key="1">
    <source>
        <dbReference type="EMBL" id="GAV22931.1"/>
    </source>
</evidence>
<dbReference type="NCBIfam" id="TIGR04129">
    <property type="entry name" value="CxxH_BA5709"/>
    <property type="match status" value="1"/>
</dbReference>
<dbReference type="STRING" id="870242.cpu_14410"/>
<sequence length="55" mass="6555">MYTVCREHLERAIDEFVEVYEQPPDIYLLKELHFSNWTAPATCDFCDLMPVYLVV</sequence>
<comment type="caution">
    <text evidence="1">The sequence shown here is derived from an EMBL/GenBank/DDBJ whole genome shotgun (WGS) entry which is preliminary data.</text>
</comment>
<dbReference type="EMBL" id="BDJK01000020">
    <property type="protein sequence ID" value="GAV22931.1"/>
    <property type="molecule type" value="Genomic_DNA"/>
</dbReference>
<dbReference type="OrthoDB" id="1652387at2"/>
<protein>
    <recommendedName>
        <fullName evidence="3">CxxH/CxxC protein</fullName>
    </recommendedName>
</protein>
<dbReference type="Pfam" id="PF14116">
    <property type="entry name" value="YyzF"/>
    <property type="match status" value="1"/>
</dbReference>
<name>A0A1L8CVK8_9THEO</name>
<proteinExistence type="predicted"/>
<evidence type="ECO:0000313" key="2">
    <source>
        <dbReference type="Proteomes" id="UP000187485"/>
    </source>
</evidence>
<accession>A0A1L8CVK8</accession>